<dbReference type="Proteomes" id="UP000322165">
    <property type="component" value="Unassembled WGS sequence"/>
</dbReference>
<dbReference type="Pfam" id="PF03706">
    <property type="entry name" value="LPG_synthase_TM"/>
    <property type="match status" value="1"/>
</dbReference>
<comment type="subcellular location">
    <subcellularLocation>
        <location evidence="1">Cell membrane</location>
        <topology evidence="1">Multi-pass membrane protein</topology>
    </subcellularLocation>
</comment>
<evidence type="ECO:0000256" key="3">
    <source>
        <dbReference type="ARBA" id="ARBA00022692"/>
    </source>
</evidence>
<keyword evidence="5 6" id="KW-0472">Membrane</keyword>
<keyword evidence="2" id="KW-1003">Cell membrane</keyword>
<feature type="transmembrane region" description="Helical" evidence="6">
    <location>
        <begin position="156"/>
        <end position="176"/>
    </location>
</feature>
<reference evidence="7 8" key="1">
    <citation type="submission" date="2019-09" db="EMBL/GenBank/DDBJ databases">
        <title>Arenimonas chukotkensis sp. nov., a bacterium isolated from Chukotka hot spring, Arctic region, Russia.</title>
        <authorList>
            <person name="Zayulina K.S."/>
            <person name="Prokofeva M.I."/>
            <person name="Elcheninov A.G."/>
            <person name="Novikov A."/>
            <person name="Kochetkova T.V."/>
            <person name="Kublanov I.V."/>
        </authorList>
    </citation>
    <scope>NUCLEOTIDE SEQUENCE [LARGE SCALE GENOMIC DNA]</scope>
    <source>
        <strain evidence="7 8">3729k</strain>
    </source>
</reference>
<name>A0A5B2ZAF9_9GAMM</name>
<evidence type="ECO:0000313" key="7">
    <source>
        <dbReference type="EMBL" id="KAA2284927.1"/>
    </source>
</evidence>
<feature type="transmembrane region" description="Helical" evidence="6">
    <location>
        <begin position="125"/>
        <end position="144"/>
    </location>
</feature>
<accession>A0A5B2ZAF9</accession>
<feature type="transmembrane region" description="Helical" evidence="6">
    <location>
        <begin position="281"/>
        <end position="307"/>
    </location>
</feature>
<evidence type="ECO:0000256" key="1">
    <source>
        <dbReference type="ARBA" id="ARBA00004651"/>
    </source>
</evidence>
<dbReference type="AlphaFoldDB" id="A0A5B2ZAF9"/>
<reference evidence="7 8" key="2">
    <citation type="submission" date="2019-09" db="EMBL/GenBank/DDBJ databases">
        <authorList>
            <person name="Mazur A."/>
        </authorList>
    </citation>
    <scope>NUCLEOTIDE SEQUENCE [LARGE SCALE GENOMIC DNA]</scope>
    <source>
        <strain evidence="7 8">3729k</strain>
    </source>
</reference>
<feature type="transmembrane region" description="Helical" evidence="6">
    <location>
        <begin position="237"/>
        <end position="261"/>
    </location>
</feature>
<keyword evidence="8" id="KW-1185">Reference proteome</keyword>
<keyword evidence="4 6" id="KW-1133">Transmembrane helix</keyword>
<evidence type="ECO:0000256" key="5">
    <source>
        <dbReference type="ARBA" id="ARBA00023136"/>
    </source>
</evidence>
<evidence type="ECO:0000313" key="8">
    <source>
        <dbReference type="Proteomes" id="UP000322165"/>
    </source>
</evidence>
<feature type="transmembrane region" description="Helical" evidence="6">
    <location>
        <begin position="203"/>
        <end position="225"/>
    </location>
</feature>
<evidence type="ECO:0000256" key="2">
    <source>
        <dbReference type="ARBA" id="ARBA00022475"/>
    </source>
</evidence>
<gene>
    <name evidence="7" type="ORF">F0415_06660</name>
</gene>
<evidence type="ECO:0008006" key="9">
    <source>
        <dbReference type="Google" id="ProtNLM"/>
    </source>
</evidence>
<dbReference type="RefSeq" id="WP_149860426.1">
    <property type="nucleotide sequence ID" value="NZ_VUOD01000004.1"/>
</dbReference>
<keyword evidence="3 6" id="KW-0812">Transmembrane</keyword>
<comment type="caution">
    <text evidence="7">The sequence shown here is derived from an EMBL/GenBank/DDBJ whole genome shotgun (WGS) entry which is preliminary data.</text>
</comment>
<protein>
    <recommendedName>
        <fullName evidence="9">Flippase-like domain-containing protein</fullName>
    </recommendedName>
</protein>
<proteinExistence type="predicted"/>
<evidence type="ECO:0000256" key="4">
    <source>
        <dbReference type="ARBA" id="ARBA00022989"/>
    </source>
</evidence>
<organism evidence="7 8">
    <name type="scientific">Arenimonas fontis</name>
    <dbReference type="NCBI Taxonomy" id="2608255"/>
    <lineage>
        <taxon>Bacteria</taxon>
        <taxon>Pseudomonadati</taxon>
        <taxon>Pseudomonadota</taxon>
        <taxon>Gammaproteobacteria</taxon>
        <taxon>Lysobacterales</taxon>
        <taxon>Lysobacteraceae</taxon>
        <taxon>Arenimonas</taxon>
    </lineage>
</organism>
<feature type="transmembrane region" description="Helical" evidence="6">
    <location>
        <begin position="6"/>
        <end position="24"/>
    </location>
</feature>
<dbReference type="EMBL" id="VUOD01000004">
    <property type="protein sequence ID" value="KAA2284927.1"/>
    <property type="molecule type" value="Genomic_DNA"/>
</dbReference>
<sequence>MKWVWRVLGWLVAAVLAAYFLWFASRALDIARLRELATLPVVAMTLVAALLYACIIPVTAWAWKGLLAQQGEAWNVRPLAALLGRPQLAKYIPGNVAQHVGRAFLSLRAGMGLRVFTVTVLQENVLAVAASVLVGLIALALSPGGLAQLPPESRSWLWGLGLGLAAAVVILASVNLPPHRLANSPSRLARALARVGGLPGPKAVFSAFAAYSLNYVLIGLGLWLLARVAGMPPALDLAVATAVFALSWLLGFLAPGAPAGLGVREGIMVLILAETVSDPDALAFVLLARVVTLMGDAIIFVASHVAIRGRFPQAGSRDEAAA</sequence>
<dbReference type="GO" id="GO:0005886">
    <property type="term" value="C:plasma membrane"/>
    <property type="evidence" value="ECO:0007669"/>
    <property type="project" value="UniProtKB-SubCell"/>
</dbReference>
<dbReference type="InterPro" id="IPR022791">
    <property type="entry name" value="L-PG_synthase/AglD"/>
</dbReference>
<feature type="transmembrane region" description="Helical" evidence="6">
    <location>
        <begin position="36"/>
        <end position="63"/>
    </location>
</feature>
<evidence type="ECO:0000256" key="6">
    <source>
        <dbReference type="SAM" id="Phobius"/>
    </source>
</evidence>